<evidence type="ECO:0000256" key="2">
    <source>
        <dbReference type="SAM" id="Phobius"/>
    </source>
</evidence>
<accession>A0A427B703</accession>
<feature type="region of interest" description="Disordered" evidence="1">
    <location>
        <begin position="161"/>
        <end position="206"/>
    </location>
</feature>
<protein>
    <submittedName>
        <fullName evidence="3">Uncharacterized protein</fullName>
    </submittedName>
</protein>
<organism evidence="3 4">
    <name type="scientific">Ensete ventricosum</name>
    <name type="common">Abyssinian banana</name>
    <name type="synonym">Musa ensete</name>
    <dbReference type="NCBI Taxonomy" id="4639"/>
    <lineage>
        <taxon>Eukaryota</taxon>
        <taxon>Viridiplantae</taxon>
        <taxon>Streptophyta</taxon>
        <taxon>Embryophyta</taxon>
        <taxon>Tracheophyta</taxon>
        <taxon>Spermatophyta</taxon>
        <taxon>Magnoliopsida</taxon>
        <taxon>Liliopsida</taxon>
        <taxon>Zingiberales</taxon>
        <taxon>Musaceae</taxon>
        <taxon>Ensete</taxon>
    </lineage>
</organism>
<feature type="compositionally biased region" description="Low complexity" evidence="1">
    <location>
        <begin position="187"/>
        <end position="197"/>
    </location>
</feature>
<dbReference type="PANTHER" id="PTHR36801:SF3">
    <property type="entry name" value="OS06G0150300 PROTEIN"/>
    <property type="match status" value="1"/>
</dbReference>
<feature type="region of interest" description="Disordered" evidence="1">
    <location>
        <begin position="41"/>
        <end position="145"/>
    </location>
</feature>
<sequence>MGRRTPFPPDAIHPALAFFLVVAWVAATMTVLLSLCATCNRKSSTKSSSGSPRSPPSKEEQKPAAEATAAQASEEEEEKPPPQEAQEERVTVIEMAPDVATHGPLPPTVLPASASKRKLSLSFSRGLPDKLRASRRERKGGDGEDTIWKKTIILGEKCKVGSEEEEEEMVVVDENGNRQRSYRPRSPRSQQTSRNNSFAYPDETPS</sequence>
<keyword evidence="2" id="KW-0472">Membrane</keyword>
<comment type="caution">
    <text evidence="3">The sequence shown here is derived from an EMBL/GenBank/DDBJ whole genome shotgun (WGS) entry which is preliminary data.</text>
</comment>
<gene>
    <name evidence="3" type="ORF">B296_00000057</name>
</gene>
<keyword evidence="2" id="KW-0812">Transmembrane</keyword>
<dbReference type="EMBL" id="AMZH03000335">
    <property type="protein sequence ID" value="RRT84262.1"/>
    <property type="molecule type" value="Genomic_DNA"/>
</dbReference>
<evidence type="ECO:0000313" key="4">
    <source>
        <dbReference type="Proteomes" id="UP000287651"/>
    </source>
</evidence>
<feature type="compositionally biased region" description="Basic and acidic residues" evidence="1">
    <location>
        <begin position="127"/>
        <end position="145"/>
    </location>
</feature>
<dbReference type="Proteomes" id="UP000287651">
    <property type="component" value="Unassembled WGS sequence"/>
</dbReference>
<reference evidence="3 4" key="1">
    <citation type="journal article" date="2014" name="Agronomy (Basel)">
        <title>A Draft Genome Sequence for Ensete ventricosum, the Drought-Tolerant Tree Against Hunger.</title>
        <authorList>
            <person name="Harrison J."/>
            <person name="Moore K.A."/>
            <person name="Paszkiewicz K."/>
            <person name="Jones T."/>
            <person name="Grant M."/>
            <person name="Ambacheew D."/>
            <person name="Muzemil S."/>
            <person name="Studholme D.J."/>
        </authorList>
    </citation>
    <scope>NUCLEOTIDE SEQUENCE [LARGE SCALE GENOMIC DNA]</scope>
</reference>
<evidence type="ECO:0000313" key="3">
    <source>
        <dbReference type="EMBL" id="RRT84262.1"/>
    </source>
</evidence>
<proteinExistence type="predicted"/>
<name>A0A427B703_ENSVE</name>
<dbReference type="PANTHER" id="PTHR36801">
    <property type="entry name" value="OS06G0150200 PROTEIN"/>
    <property type="match status" value="1"/>
</dbReference>
<keyword evidence="2" id="KW-1133">Transmembrane helix</keyword>
<feature type="transmembrane region" description="Helical" evidence="2">
    <location>
        <begin position="12"/>
        <end position="37"/>
    </location>
</feature>
<dbReference type="OrthoDB" id="1703859at2759"/>
<evidence type="ECO:0000256" key="1">
    <source>
        <dbReference type="SAM" id="MobiDB-lite"/>
    </source>
</evidence>